<name>A0ABX2AWF5_9BACT</name>
<reference evidence="1 2" key="1">
    <citation type="submission" date="2020-05" db="EMBL/GenBank/DDBJ databases">
        <title>Distinct polysaccharide utilization as determinants for interspecies competition between intestinal Prevotella spp.</title>
        <authorList>
            <person name="Galvez E.J.C."/>
            <person name="Iljazovic A."/>
            <person name="Strowig T."/>
        </authorList>
    </citation>
    <scope>NUCLEOTIDE SEQUENCE [LARGE SCALE GENOMIC DNA]</scope>
    <source>
        <strain evidence="1 2">PROD</strain>
    </source>
</reference>
<evidence type="ECO:0000313" key="1">
    <source>
        <dbReference type="EMBL" id="NPE15119.1"/>
    </source>
</evidence>
<dbReference type="InterPro" id="IPR036249">
    <property type="entry name" value="Thioredoxin-like_sf"/>
</dbReference>
<protein>
    <submittedName>
        <fullName evidence="1">Omp28 family outer membrane lipoprotein</fullName>
    </submittedName>
</protein>
<evidence type="ECO:0000313" key="2">
    <source>
        <dbReference type="Proteomes" id="UP001193734"/>
    </source>
</evidence>
<gene>
    <name evidence="1" type="ORF">HPS55_12455</name>
</gene>
<dbReference type="GeneID" id="82158579"/>
<dbReference type="SUPFAM" id="SSF52833">
    <property type="entry name" value="Thioredoxin-like"/>
    <property type="match status" value="1"/>
</dbReference>
<dbReference type="Gene3D" id="2.60.40.10">
    <property type="entry name" value="Immunoglobulins"/>
    <property type="match status" value="1"/>
</dbReference>
<dbReference type="InterPro" id="IPR013783">
    <property type="entry name" value="Ig-like_fold"/>
</dbReference>
<comment type="caution">
    <text evidence="1">The sequence shown here is derived from an EMBL/GenBank/DDBJ whole genome shotgun (WGS) entry which is preliminary data.</text>
</comment>
<dbReference type="Pfam" id="PF11551">
    <property type="entry name" value="Omp28"/>
    <property type="match status" value="1"/>
</dbReference>
<keyword evidence="1" id="KW-0449">Lipoprotein</keyword>
<dbReference type="EMBL" id="JABKKE010000027">
    <property type="protein sequence ID" value="NPE15119.1"/>
    <property type="molecule type" value="Genomic_DNA"/>
</dbReference>
<sequence>MKIKSIIYAVACTVLALASCDEVDKADRYIEVDTGIVAPPENPDDTGRPTSVQRAVLIEDFTGQMCVNCPNAVPVIEQLEEAYPGKVVAVAIHSGMVFPSTIGNLALQTDLGEQYYKDAGSPAQPAGRIGRVGGTYLPDRWILQAQGILRMQSPVALKINNVYDETARKVTVSVETYGVEVASGNLQMWLVEDGIVAPQIMPSGTADINYMHNHVLRTAVNGAHGEPIAIAKGEDKTVTAEAVLADHWKAENMSVVAFVYNGDGVLHVVKAPVIAKTETSDGDTEE</sequence>
<dbReference type="NCBIfam" id="NF033782">
    <property type="entry name" value="lipoprot_Omp28"/>
    <property type="match status" value="1"/>
</dbReference>
<dbReference type="InterPro" id="IPR021615">
    <property type="entry name" value="Omp28"/>
</dbReference>
<dbReference type="PROSITE" id="PS51257">
    <property type="entry name" value="PROKAR_LIPOPROTEIN"/>
    <property type="match status" value="1"/>
</dbReference>
<accession>A0ABX2AWF5</accession>
<organism evidence="1 2">
    <name type="scientific">Xylanibacter rodentium</name>
    <dbReference type="NCBI Taxonomy" id="2736289"/>
    <lineage>
        <taxon>Bacteria</taxon>
        <taxon>Pseudomonadati</taxon>
        <taxon>Bacteroidota</taxon>
        <taxon>Bacteroidia</taxon>
        <taxon>Bacteroidales</taxon>
        <taxon>Prevotellaceae</taxon>
        <taxon>Xylanibacter</taxon>
    </lineage>
</organism>
<proteinExistence type="predicted"/>
<dbReference type="RefSeq" id="WP_172178276.1">
    <property type="nucleotide sequence ID" value="NZ_CASGIA010000031.1"/>
</dbReference>
<dbReference type="Proteomes" id="UP001193734">
    <property type="component" value="Unassembled WGS sequence"/>
</dbReference>
<keyword evidence="2" id="KW-1185">Reference proteome</keyword>